<name>A0ACC0CWU0_9PEZI</name>
<comment type="caution">
    <text evidence="1">The sequence shown here is derived from an EMBL/GenBank/DDBJ whole genome shotgun (WGS) entry which is preliminary data.</text>
</comment>
<sequence>MASFRDHTSITIETVLARGERLRLKIRKRTAKASASAVPAPPTPPPNPTSNPTPHPLPIPSPRPLPTPLPTPPTPPVSVSERTQPIKLTEFSAAETFNNPLSPFYIRGSSPPASSSFPKSTPKRLSISEIPDEDIAKFRKAALRYEKDMRVKLLRDGYRKQKRDYNKHIHDARMLYDKQVQDAKVEAILARS</sequence>
<evidence type="ECO:0000313" key="1">
    <source>
        <dbReference type="EMBL" id="KAI6084892.1"/>
    </source>
</evidence>
<dbReference type="EMBL" id="MU394331">
    <property type="protein sequence ID" value="KAI6084892.1"/>
    <property type="molecule type" value="Genomic_DNA"/>
</dbReference>
<dbReference type="Proteomes" id="UP001497680">
    <property type="component" value="Unassembled WGS sequence"/>
</dbReference>
<proteinExistence type="predicted"/>
<organism evidence="1 2">
    <name type="scientific">Hypoxylon rubiginosum</name>
    <dbReference type="NCBI Taxonomy" id="110542"/>
    <lineage>
        <taxon>Eukaryota</taxon>
        <taxon>Fungi</taxon>
        <taxon>Dikarya</taxon>
        <taxon>Ascomycota</taxon>
        <taxon>Pezizomycotina</taxon>
        <taxon>Sordariomycetes</taxon>
        <taxon>Xylariomycetidae</taxon>
        <taxon>Xylariales</taxon>
        <taxon>Hypoxylaceae</taxon>
        <taxon>Hypoxylon</taxon>
    </lineage>
</organism>
<gene>
    <name evidence="1" type="ORF">F4821DRAFT_241817</name>
</gene>
<keyword evidence="2" id="KW-1185">Reference proteome</keyword>
<evidence type="ECO:0000313" key="2">
    <source>
        <dbReference type="Proteomes" id="UP001497680"/>
    </source>
</evidence>
<reference evidence="1 2" key="1">
    <citation type="journal article" date="2022" name="New Phytol.">
        <title>Ecological generalism drives hyperdiversity of secondary metabolite gene clusters in xylarialean endophytes.</title>
        <authorList>
            <person name="Franco M.E.E."/>
            <person name="Wisecaver J.H."/>
            <person name="Arnold A.E."/>
            <person name="Ju Y.M."/>
            <person name="Slot J.C."/>
            <person name="Ahrendt S."/>
            <person name="Moore L.P."/>
            <person name="Eastman K.E."/>
            <person name="Scott K."/>
            <person name="Konkel Z."/>
            <person name="Mondo S.J."/>
            <person name="Kuo A."/>
            <person name="Hayes R.D."/>
            <person name="Haridas S."/>
            <person name="Andreopoulos B."/>
            <person name="Riley R."/>
            <person name="LaButti K."/>
            <person name="Pangilinan J."/>
            <person name="Lipzen A."/>
            <person name="Amirebrahimi M."/>
            <person name="Yan J."/>
            <person name="Adam C."/>
            <person name="Keymanesh K."/>
            <person name="Ng V."/>
            <person name="Louie K."/>
            <person name="Northen T."/>
            <person name="Drula E."/>
            <person name="Henrissat B."/>
            <person name="Hsieh H.M."/>
            <person name="Youens-Clark K."/>
            <person name="Lutzoni F."/>
            <person name="Miadlikowska J."/>
            <person name="Eastwood D.C."/>
            <person name="Hamelin R.C."/>
            <person name="Grigoriev I.V."/>
            <person name="U'Ren J.M."/>
        </authorList>
    </citation>
    <scope>NUCLEOTIDE SEQUENCE [LARGE SCALE GENOMIC DNA]</scope>
    <source>
        <strain evidence="1 2">ER1909</strain>
    </source>
</reference>
<protein>
    <submittedName>
        <fullName evidence="1">Uncharacterized protein</fullName>
    </submittedName>
</protein>
<accession>A0ACC0CWU0</accession>